<dbReference type="NCBIfam" id="TIGR02099">
    <property type="entry name" value="YhdP family protein"/>
    <property type="match status" value="1"/>
</dbReference>
<dbReference type="EMBL" id="AQPF01000002">
    <property type="protein sequence ID" value="KAF0808062.1"/>
    <property type="molecule type" value="Genomic_DNA"/>
</dbReference>
<name>A0ABQ6YCV5_9GAMM</name>
<dbReference type="PANTHER" id="PTHR38690:SF1">
    <property type="entry name" value="PROTEASE"/>
    <property type="match status" value="1"/>
</dbReference>
<evidence type="ECO:0000313" key="3">
    <source>
        <dbReference type="EMBL" id="KAF0808062.1"/>
    </source>
</evidence>
<dbReference type="PANTHER" id="PTHR38690">
    <property type="entry name" value="PROTEASE-RELATED"/>
    <property type="match status" value="1"/>
</dbReference>
<evidence type="ECO:0000256" key="1">
    <source>
        <dbReference type="SAM" id="Phobius"/>
    </source>
</evidence>
<comment type="caution">
    <text evidence="3">The sequence shown here is derived from an EMBL/GenBank/DDBJ whole genome shotgun (WGS) entry which is preliminary data.</text>
</comment>
<sequence>MGDEAKVSRKNDRHGHAFWRDRLWWLVAIPLVLLAVYVVAMRQFMAVLPEYRAQLETLVAERFGTDIEIDRLEGEMEGLSPRIRLSGLSLPTVEGDSPLTLGRVEVSVRVLASLLTREPRLNELRVEGVDLHLVRDEQGRIHLRGLEAFEGGEPQWDRWLSLLYHQYRIVIDDARFSLEWPDLPPLASSLRLALVNHGDQHRLAVKLEARDRPFSVDGRLRLDGNPLRWEQVNAGAYVSLDGERLEEWLPDTREWPLDLENLKGRTQLWLDVRDGRPASGSARLTAPRVVLTDGETPWAISDLNLDARFRYDPEKGGEVVLSNVRGQTPAGDLAPGPLAASWHEPGEGQALLWAARGERLRLQALARQLAQWPFAWPASISPIQQKLEVFQPHGQLRSLYLTGEGADWRSLQARFSDLAVQPEGKLPGVSGLNGWLAATPEGGLADLRGETLALMLPEFYDHALEAAFTGAVRWSLDGQSWTLDSGAIRARNPDARGVAMARVRGGAEQIPELRLLADLFDGDGARASHYIPLRRLPDGLGDWLGQAFQGGHLDHGQFLYQGPVKIDRERQQDRTFQMRYQAHDVALSFLPDWPVATAADAEVLVDGRRLVATAGSGTLLDSQISQVAVDIPEQGGQLVVQGKVSGPAADVDRIFHDTPLAGTLPKELLDWRFREGRMQGHLLLDVPLGKGKGRQVTVVADGSASGVTVANEARRLTLTGVASPVHFHSRNGLNLPDLKGEGLGGRFTGAWTTRDADSRLVLSGGVPASRLRQWLGFDWLSPVSGTVPVDITMSMPWRGRSFHLEASSSLQGVAVNAPAPLGKSADSRRRLWLSLDPDRQDLRLEYAGVGRGRVRIGDPVAGVIRLGEGDLPNMPSRGLTFLGHVDRADANAWMAFIGGLSGNGSGGDQNALVNRAVFNVGELTLAGQRFQRVRFSAMPAGSGWELGLLGDQVAASLQVPGGFQARGQRPLLLTVSRLYLPEGAAGGSEGGTDKAPIVPSVLPPLDATISDLRLGDQQLGEWSGNLRPVDGGVHISGLRGGWRRISLDGALTWTGDDRTQHTRFQGALASEDLGKALSAWGLPPLVESKDARASLNLSWNGWPLAPPLLGLQGQVNLDIGECRIPDTDSRTSILRVLGILNIGTLQRRLRLDFSDLYKKGLSCDALTGDFQFQGARVTTQNLHIDSPSAAFQVSGQVNLAEQTLNNRVAMTLPISSNLYAGCLAGPAVCAGVFVVERLWGDKLDKTTTMEYQVSGPWKEPRVTEAE</sequence>
<keyword evidence="1" id="KW-0812">Transmembrane</keyword>
<gene>
    <name evidence="3" type="ORF">A6D6_00452</name>
</gene>
<keyword evidence="1" id="KW-1133">Transmembrane helix</keyword>
<dbReference type="InterPro" id="IPR011836">
    <property type="entry name" value="YhdP"/>
</dbReference>
<reference evidence="3 4" key="1">
    <citation type="submission" date="2012-09" db="EMBL/GenBank/DDBJ databases">
        <title>Genome Sequence of alkane-degrading Bacterium Alcanivorax sp. 6-D-6.</title>
        <authorList>
            <person name="Lai Q."/>
            <person name="Shao Z."/>
        </authorList>
    </citation>
    <scope>NUCLEOTIDE SEQUENCE [LARGE SCALE GENOMIC DNA]</scope>
    <source>
        <strain evidence="3 4">6-D-6</strain>
    </source>
</reference>
<dbReference type="InterPro" id="IPR025263">
    <property type="entry name" value="YhdP_central"/>
</dbReference>
<organism evidence="3 4">
    <name type="scientific">Alcanivorax xiamenensis</name>
    <dbReference type="NCBI Taxonomy" id="1177156"/>
    <lineage>
        <taxon>Bacteria</taxon>
        <taxon>Pseudomonadati</taxon>
        <taxon>Pseudomonadota</taxon>
        <taxon>Gammaproteobacteria</taxon>
        <taxon>Oceanospirillales</taxon>
        <taxon>Alcanivoracaceae</taxon>
        <taxon>Alcanivorax</taxon>
    </lineage>
</organism>
<keyword evidence="1" id="KW-0472">Membrane</keyword>
<dbReference type="Pfam" id="PF13116">
    <property type="entry name" value="YhdP"/>
    <property type="match status" value="1"/>
</dbReference>
<proteinExistence type="predicted"/>
<accession>A0ABQ6YCV5</accession>
<protein>
    <recommendedName>
        <fullName evidence="2">YhdP central domain-containing protein</fullName>
    </recommendedName>
</protein>
<dbReference type="Proteomes" id="UP000771797">
    <property type="component" value="Unassembled WGS sequence"/>
</dbReference>
<feature type="domain" description="YhdP central" evidence="2">
    <location>
        <begin position="22"/>
        <end position="1262"/>
    </location>
</feature>
<keyword evidence="4" id="KW-1185">Reference proteome</keyword>
<evidence type="ECO:0000313" key="4">
    <source>
        <dbReference type="Proteomes" id="UP000771797"/>
    </source>
</evidence>
<evidence type="ECO:0000259" key="2">
    <source>
        <dbReference type="Pfam" id="PF13116"/>
    </source>
</evidence>
<feature type="transmembrane region" description="Helical" evidence="1">
    <location>
        <begin position="23"/>
        <end position="45"/>
    </location>
</feature>